<organism evidence="15 16">
    <name type="scientific">Pieris brassicae</name>
    <name type="common">White butterfly</name>
    <name type="synonym">Large white butterfly</name>
    <dbReference type="NCBI Taxonomy" id="7116"/>
    <lineage>
        <taxon>Eukaryota</taxon>
        <taxon>Metazoa</taxon>
        <taxon>Ecdysozoa</taxon>
        <taxon>Arthropoda</taxon>
        <taxon>Hexapoda</taxon>
        <taxon>Insecta</taxon>
        <taxon>Pterygota</taxon>
        <taxon>Neoptera</taxon>
        <taxon>Endopterygota</taxon>
        <taxon>Lepidoptera</taxon>
        <taxon>Glossata</taxon>
        <taxon>Ditrysia</taxon>
        <taxon>Papilionoidea</taxon>
        <taxon>Pieridae</taxon>
        <taxon>Pierinae</taxon>
        <taxon>Pieris</taxon>
    </lineage>
</organism>
<comment type="caution">
    <text evidence="15">The sequence shown here is derived from an EMBL/GenBank/DDBJ whole genome shotgun (WGS) entry which is preliminary data.</text>
</comment>
<dbReference type="Pfam" id="PF00487">
    <property type="entry name" value="FA_desaturase"/>
    <property type="match status" value="1"/>
</dbReference>
<dbReference type="GO" id="GO:0004768">
    <property type="term" value="F:stearoyl-CoA 9-desaturase activity"/>
    <property type="evidence" value="ECO:0007669"/>
    <property type="project" value="TreeGrafter"/>
</dbReference>
<dbReference type="AlphaFoldDB" id="A0A9P0XI62"/>
<reference evidence="15" key="1">
    <citation type="submission" date="2022-05" db="EMBL/GenBank/DDBJ databases">
        <authorList>
            <person name="Okamura Y."/>
        </authorList>
    </citation>
    <scope>NUCLEOTIDE SEQUENCE</scope>
</reference>
<comment type="similarity">
    <text evidence="2 12">Belongs to the fatty acid desaturase type 1 family.</text>
</comment>
<feature type="domain" description="Fatty acid desaturase" evidence="14">
    <location>
        <begin position="61"/>
        <end position="267"/>
    </location>
</feature>
<evidence type="ECO:0000256" key="7">
    <source>
        <dbReference type="ARBA" id="ARBA00023002"/>
    </source>
</evidence>
<dbReference type="OrthoDB" id="10260134at2759"/>
<evidence type="ECO:0000256" key="10">
    <source>
        <dbReference type="ARBA" id="ARBA00023136"/>
    </source>
</evidence>
<keyword evidence="9" id="KW-0443">Lipid metabolism</keyword>
<gene>
    <name evidence="15" type="ORF">PIBRA_LOCUS11873</name>
</gene>
<evidence type="ECO:0000256" key="11">
    <source>
        <dbReference type="ARBA" id="ARBA00023160"/>
    </source>
</evidence>
<protein>
    <recommendedName>
        <fullName evidence="14">Fatty acid desaturase domain-containing protein</fullName>
    </recommendedName>
</protein>
<name>A0A9P0XI62_PIEBR</name>
<feature type="transmembrane region" description="Helical" evidence="13">
    <location>
        <begin position="180"/>
        <end position="201"/>
    </location>
</feature>
<keyword evidence="5" id="KW-0276">Fatty acid metabolism</keyword>
<feature type="transmembrane region" description="Helical" evidence="13">
    <location>
        <begin position="59"/>
        <end position="82"/>
    </location>
</feature>
<evidence type="ECO:0000313" key="16">
    <source>
        <dbReference type="Proteomes" id="UP001152562"/>
    </source>
</evidence>
<dbReference type="PRINTS" id="PR00075">
    <property type="entry name" value="FACDDSATRASE"/>
</dbReference>
<dbReference type="InterPro" id="IPR005804">
    <property type="entry name" value="FA_desaturase_dom"/>
</dbReference>
<evidence type="ECO:0000256" key="12">
    <source>
        <dbReference type="RuleBase" id="RU000581"/>
    </source>
</evidence>
<evidence type="ECO:0000256" key="5">
    <source>
        <dbReference type="ARBA" id="ARBA00022832"/>
    </source>
</evidence>
<comment type="cofactor">
    <cofactor evidence="12">
        <name>Fe(2+)</name>
        <dbReference type="ChEBI" id="CHEBI:29033"/>
    </cofactor>
</comment>
<keyword evidence="8" id="KW-0408">Iron</keyword>
<evidence type="ECO:0000256" key="13">
    <source>
        <dbReference type="SAM" id="Phobius"/>
    </source>
</evidence>
<keyword evidence="3 12" id="KW-0444">Lipid biosynthesis</keyword>
<evidence type="ECO:0000313" key="15">
    <source>
        <dbReference type="EMBL" id="CAH4035961.1"/>
    </source>
</evidence>
<dbReference type="InterPro" id="IPR015876">
    <property type="entry name" value="Acyl-CoA_DS"/>
</dbReference>
<comment type="domain">
    <text evidence="12">The histidine box domains are involved in binding the catalytic metal ions.</text>
</comment>
<dbReference type="GO" id="GO:0006636">
    <property type="term" value="P:unsaturated fatty acid biosynthetic process"/>
    <property type="evidence" value="ECO:0007669"/>
    <property type="project" value="TreeGrafter"/>
</dbReference>
<keyword evidence="11 12" id="KW-0275">Fatty acid biosynthesis</keyword>
<keyword evidence="10 13" id="KW-0472">Membrane</keyword>
<accession>A0A9P0XI62</accession>
<evidence type="ECO:0000256" key="2">
    <source>
        <dbReference type="ARBA" id="ARBA00009295"/>
    </source>
</evidence>
<comment type="subcellular location">
    <subcellularLocation>
        <location evidence="1">Membrane</location>
        <topology evidence="1">Multi-pass membrane protein</topology>
    </subcellularLocation>
</comment>
<keyword evidence="7 12" id="KW-0560">Oxidoreductase</keyword>
<dbReference type="PANTHER" id="PTHR11351:SF31">
    <property type="entry name" value="DESATURASE 1, ISOFORM A-RELATED"/>
    <property type="match status" value="1"/>
</dbReference>
<proteinExistence type="inferred from homology"/>
<evidence type="ECO:0000256" key="3">
    <source>
        <dbReference type="ARBA" id="ARBA00022516"/>
    </source>
</evidence>
<evidence type="ECO:0000256" key="6">
    <source>
        <dbReference type="ARBA" id="ARBA00022989"/>
    </source>
</evidence>
<feature type="transmembrane region" description="Helical" evidence="13">
    <location>
        <begin position="33"/>
        <end position="53"/>
    </location>
</feature>
<keyword evidence="4 12" id="KW-0812">Transmembrane</keyword>
<evidence type="ECO:0000256" key="8">
    <source>
        <dbReference type="ARBA" id="ARBA00023004"/>
    </source>
</evidence>
<dbReference type="GO" id="GO:0005789">
    <property type="term" value="C:endoplasmic reticulum membrane"/>
    <property type="evidence" value="ECO:0007669"/>
    <property type="project" value="TreeGrafter"/>
</dbReference>
<dbReference type="CDD" id="cd03505">
    <property type="entry name" value="Delta9-FADS-like"/>
    <property type="match status" value="1"/>
</dbReference>
<keyword evidence="16" id="KW-1185">Reference proteome</keyword>
<evidence type="ECO:0000256" key="4">
    <source>
        <dbReference type="ARBA" id="ARBA00022692"/>
    </source>
</evidence>
<dbReference type="EMBL" id="CALOZG010000051">
    <property type="protein sequence ID" value="CAH4035961.1"/>
    <property type="molecule type" value="Genomic_DNA"/>
</dbReference>
<dbReference type="PANTHER" id="PTHR11351">
    <property type="entry name" value="ACYL-COA DESATURASE"/>
    <property type="match status" value="1"/>
</dbReference>
<dbReference type="GO" id="GO:0005506">
    <property type="term" value="F:iron ion binding"/>
    <property type="evidence" value="ECO:0007669"/>
    <property type="project" value="TreeGrafter"/>
</dbReference>
<keyword evidence="6 13" id="KW-1133">Transmembrane helix</keyword>
<sequence length="331" mass="38171">MAPNISEEVGLETSEANLEKLVAPQAGPRKYELIYSVTMSLIYVHSASAYALYLGWTRAYWSTILFTYVLYVLAQIGVCAGAHRLWSHRSFKATTPLQILLMVMHSLSYQYTAYNWARDHRLHHRYADTDADPHNSTRGFFYCHVGWLIVKKHPEVARRGKFVDFSDLNSNAVLQFQKRYAIPFIGFVGFVLPTIIPVYFWGESFNVAWHFCFLRYACNLHATFTINSLAHLWGYKPYDKNIQPTQNEIVSVVALGEGFHNYHHTYPWDYRAAELGNNVLNWTTLFIDLFAKIGWAYDLKTVPKEVVMKRADRTGDGTDLWGSKRLSKTES</sequence>
<dbReference type="Proteomes" id="UP001152562">
    <property type="component" value="Unassembled WGS sequence"/>
</dbReference>
<evidence type="ECO:0000259" key="14">
    <source>
        <dbReference type="Pfam" id="PF00487"/>
    </source>
</evidence>
<evidence type="ECO:0000256" key="9">
    <source>
        <dbReference type="ARBA" id="ARBA00023098"/>
    </source>
</evidence>
<evidence type="ECO:0000256" key="1">
    <source>
        <dbReference type="ARBA" id="ARBA00004141"/>
    </source>
</evidence>